<feature type="region of interest" description="Disordered" evidence="1">
    <location>
        <begin position="181"/>
        <end position="205"/>
    </location>
</feature>
<evidence type="ECO:0000313" key="5">
    <source>
        <dbReference type="Proteomes" id="UP000192434"/>
    </source>
</evidence>
<dbReference type="KEGG" id="msao:MYCSP_21985"/>
<reference evidence="3 5" key="2">
    <citation type="submission" date="2016-12" db="EMBL/GenBank/DDBJ databases">
        <title>The new phylogeny of genus Mycobacterium.</title>
        <authorList>
            <person name="Tortoli E."/>
            <person name="Trovato A."/>
            <person name="Cirillo D.M."/>
        </authorList>
    </citation>
    <scope>NUCLEOTIDE SEQUENCE [LARGE SCALE GENOMIC DNA]</scope>
    <source>
        <strain evidence="3 5">CCUG 66554</strain>
    </source>
</reference>
<dbReference type="AlphaFoldDB" id="A0A1S1JJ81"/>
<dbReference type="Proteomes" id="UP000179621">
    <property type="component" value="Unassembled WGS sequence"/>
</dbReference>
<feature type="compositionally biased region" description="Basic and acidic residues" evidence="1">
    <location>
        <begin position="183"/>
        <end position="197"/>
    </location>
</feature>
<name>A0A1S1JJ81_9MYCO</name>
<dbReference type="OrthoDB" id="9794948at2"/>
<organism evidence="3 5">
    <name type="scientific">Mycobacteroides saopaulense</name>
    <dbReference type="NCBI Taxonomy" id="1578165"/>
    <lineage>
        <taxon>Bacteria</taxon>
        <taxon>Bacillati</taxon>
        <taxon>Actinomycetota</taxon>
        <taxon>Actinomycetes</taxon>
        <taxon>Mycobacteriales</taxon>
        <taxon>Mycobacteriaceae</taxon>
        <taxon>Mycobacteroides</taxon>
    </lineage>
</organism>
<dbReference type="InterPro" id="IPR012349">
    <property type="entry name" value="Split_barrel_FMN-bd"/>
</dbReference>
<evidence type="ECO:0000256" key="1">
    <source>
        <dbReference type="SAM" id="MobiDB-lite"/>
    </source>
</evidence>
<dbReference type="PANTHER" id="PTHR35802">
    <property type="entry name" value="PROTEASE SYNTHASE AND SPORULATION PROTEIN PAI 2"/>
    <property type="match status" value="1"/>
</dbReference>
<dbReference type="SUPFAM" id="SSF50475">
    <property type="entry name" value="FMN-binding split barrel"/>
    <property type="match status" value="1"/>
</dbReference>
<dbReference type="InterPro" id="IPR007396">
    <property type="entry name" value="TR_PAI2-type"/>
</dbReference>
<gene>
    <name evidence="2" type="ORF">BKG73_07340</name>
    <name evidence="3" type="ORF">BST43_22520</name>
</gene>
<dbReference type="RefSeq" id="WP_070912013.1">
    <property type="nucleotide sequence ID" value="NZ_CP010271.1"/>
</dbReference>
<accession>A0A1S1JJ81</accession>
<dbReference type="Proteomes" id="UP000192434">
    <property type="component" value="Unassembled WGS sequence"/>
</dbReference>
<dbReference type="EMBL" id="MVII01000037">
    <property type="protein sequence ID" value="ORB50065.1"/>
    <property type="molecule type" value="Genomic_DNA"/>
</dbReference>
<dbReference type="PANTHER" id="PTHR35802:SF1">
    <property type="entry name" value="PROTEASE SYNTHASE AND SPORULATION PROTEIN PAI 2"/>
    <property type="match status" value="1"/>
</dbReference>
<dbReference type="EMBL" id="MLIH01000009">
    <property type="protein sequence ID" value="OHU11516.1"/>
    <property type="molecule type" value="Genomic_DNA"/>
</dbReference>
<sequence length="205" mass="22715">MYVPKNFAMNDRETAVALTEARLAQLVSHGSAGFMVTPLPLLYRPASHTLVGHVSRANPHWQQAGDCVAIFSGPQAYISPSFYATKSETGKVVPTWNYEVVTVYGELTARDDPHWVHALVTELTAHLERGRPKPWGIDDAPREFTAAQIRAIVGVELSIDRIEGKAKMSQNQPERNRVGVIDGLRRSPDPSDHRAADCVETFNTR</sequence>
<dbReference type="Pfam" id="PF04299">
    <property type="entry name" value="FMN_bind_2"/>
    <property type="match status" value="1"/>
</dbReference>
<proteinExistence type="predicted"/>
<reference evidence="2 4" key="1">
    <citation type="submission" date="2016-10" db="EMBL/GenBank/DDBJ databases">
        <title>Evaluation of Human, Animal and Environmental Mycobacterium chelonae Isolates by Core Genome Phylogenomic Analysis, Targeted Gene Comparison, and Anti-microbial Susceptibility Patterns: A Tale of Mistaken Identities.</title>
        <authorList>
            <person name="Fogelson S.B."/>
            <person name="Camus A.C."/>
            <person name="Lorenz W."/>
            <person name="Vasireddy R."/>
            <person name="Vasireddy S."/>
            <person name="Smith T."/>
            <person name="Brown-Elliott B.A."/>
            <person name="Wallace R.J.Jr."/>
            <person name="Hasan N.A."/>
            <person name="Reischl U."/>
            <person name="Sanchez S."/>
        </authorList>
    </citation>
    <scope>NUCLEOTIDE SEQUENCE [LARGE SCALE GENOMIC DNA]</scope>
    <source>
        <strain evidence="2 4">8528</strain>
    </source>
</reference>
<evidence type="ECO:0000313" key="4">
    <source>
        <dbReference type="Proteomes" id="UP000179621"/>
    </source>
</evidence>
<comment type="caution">
    <text evidence="3">The sequence shown here is derived from an EMBL/GenBank/DDBJ whole genome shotgun (WGS) entry which is preliminary data.</text>
</comment>
<dbReference type="Gene3D" id="2.30.110.10">
    <property type="entry name" value="Electron Transport, Fmn-binding Protein, Chain A"/>
    <property type="match status" value="1"/>
</dbReference>
<evidence type="ECO:0000313" key="3">
    <source>
        <dbReference type="EMBL" id="ORB50065.1"/>
    </source>
</evidence>
<protein>
    <submittedName>
        <fullName evidence="3">Transcriptional regulator</fullName>
    </submittedName>
</protein>
<dbReference type="PIRSF" id="PIRSF010372">
    <property type="entry name" value="PaiB"/>
    <property type="match status" value="1"/>
</dbReference>
<evidence type="ECO:0000313" key="2">
    <source>
        <dbReference type="EMBL" id="OHU11516.1"/>
    </source>
</evidence>
<keyword evidence="4" id="KW-1185">Reference proteome</keyword>